<protein>
    <submittedName>
        <fullName evidence="1">Uncharacterized protein</fullName>
    </submittedName>
</protein>
<evidence type="ECO:0000313" key="2">
    <source>
        <dbReference type="Proteomes" id="UP001321460"/>
    </source>
</evidence>
<dbReference type="EMBL" id="CP097901">
    <property type="protein sequence ID" value="WKC72657.1"/>
    <property type="molecule type" value="Genomic_DNA"/>
</dbReference>
<accession>A0ABY9E3A8</accession>
<dbReference type="Proteomes" id="UP001321460">
    <property type="component" value="Chromosome"/>
</dbReference>
<evidence type="ECO:0000313" key="1">
    <source>
        <dbReference type="EMBL" id="WKC72657.1"/>
    </source>
</evidence>
<reference evidence="1 2" key="1">
    <citation type="submission" date="2022-05" db="EMBL/GenBank/DDBJ databases">
        <title>Treponema leporis L2 test.</title>
        <authorList>
            <person name="Cejkova D."/>
        </authorList>
    </citation>
    <scope>NUCLEOTIDE SEQUENCE [LARGE SCALE GENOMIC DNA]</scope>
    <source>
        <strain evidence="1 2">L2</strain>
    </source>
</reference>
<keyword evidence="2" id="KW-1185">Reference proteome</keyword>
<organism evidence="1 2">
    <name type="scientific">Treponema paraluiscuniculi</name>
    <dbReference type="NCBI Taxonomy" id="53435"/>
    <lineage>
        <taxon>Bacteria</taxon>
        <taxon>Pseudomonadati</taxon>
        <taxon>Spirochaetota</taxon>
        <taxon>Spirochaetia</taxon>
        <taxon>Spirochaetales</taxon>
        <taxon>Treponemataceae</taxon>
        <taxon>Treponema</taxon>
    </lineage>
</organism>
<gene>
    <name evidence="1" type="ORF">TPLL2_0802</name>
</gene>
<name>A0ABY9E3A8_9SPIR</name>
<sequence>MHRSTDDNFHFLSIPSWGMPPCVRFLQHAPTQSQDTPCPRQGCSPFIYARRAGTSLRAARTAKTMQPRETSSCKRKTQYNLGSVTSGAHTITPAHAKLPLAQRYCKFTRVTREQHYPENNWENGLTCRTPADTL</sequence>
<proteinExistence type="predicted"/>